<dbReference type="SMART" id="SM00448">
    <property type="entry name" value="REC"/>
    <property type="match status" value="1"/>
</dbReference>
<dbReference type="InterPro" id="IPR004358">
    <property type="entry name" value="Sig_transdc_His_kin-like_C"/>
</dbReference>
<gene>
    <name evidence="13" type="ORF">WG78_18750</name>
</gene>
<comment type="catalytic activity">
    <reaction evidence="1">
        <text>ATP + protein L-histidine = ADP + protein N-phospho-L-histidine.</text>
        <dbReference type="EC" id="2.7.13.3"/>
    </reaction>
</comment>
<dbReference type="InterPro" id="IPR003594">
    <property type="entry name" value="HATPase_dom"/>
</dbReference>
<dbReference type="InterPro" id="IPR036890">
    <property type="entry name" value="HATPase_C_sf"/>
</dbReference>
<dbReference type="Proteomes" id="UP000037939">
    <property type="component" value="Unassembled WGS sequence"/>
</dbReference>
<dbReference type="EMBL" id="LAQT01000033">
    <property type="protein sequence ID" value="KPC49924.1"/>
    <property type="molecule type" value="Genomic_DNA"/>
</dbReference>
<sequence>MTRAHDSSAEMIPLRALPPRNFELLRRVLKATLAAAVVLPLLLFIVVANRALEDRKDEVQATLIRATRVAAEQANKVFDLDAALTDRVVELLGNRSEDQLKADQAQLHARLARMATNLPQVYAIAVVGADGTALVSSRVYPAMPVNIADRKDFQDIRAGVGGRLSDVMVARASPHVIFNDSVAWRDSSGRFAGMVLISLNPDYFQKFYAELAGDLPGQSIALTRSDGTLLSIFPSSPRVGMRFNPSLQFATAYQNSPLAGTLEARSGLDNKWKFFAYRRVEAHGGYVISAYPEHDLYMAWLRQIAGFSLIFLLPCAALWGVIMYSLRQLSREEEAWQRWLTEATARHAMEAAWRESRKMEALGKLMGSVSHDFNNLLMVVSANVQILRRRHLTEENRYVDAIERALQTGEALTRQLLTVSRRFPLRAEIVILPRQIELAEQLLRSALSEKVELRNALSDDIWPIKVDPSELQVALINIAVNARDAMPYGGVFTVWAENIVLPADGPGRSGEFVRLTLADNGPGMPESVRERVFEPLFTTKAEGQGTGLGLAQVFAFCEQSGGLVTVESKVNGGTSVNLYLPRAQPEAVKVSELRAQATRSSIPLRILLVEDNDDVAEGIAAMLDTDGHVVSRVASAAAALEALQRDALLDVVLSDIHMPGEINGIDLAEAIKVAWPHLPVLLMTGYAEELQRALKARINVLAKPFSEEKLNLALHEALARSANL</sequence>
<comment type="caution">
    <text evidence="13">The sequence shown here is derived from an EMBL/GenBank/DDBJ whole genome shotgun (WGS) entry which is preliminary data.</text>
</comment>
<dbReference type="InterPro" id="IPR033479">
    <property type="entry name" value="dCache_1"/>
</dbReference>
<evidence type="ECO:0000256" key="4">
    <source>
        <dbReference type="ARBA" id="ARBA00022475"/>
    </source>
</evidence>
<dbReference type="Pfam" id="PF02518">
    <property type="entry name" value="HATPase_c"/>
    <property type="match status" value="1"/>
</dbReference>
<feature type="modified residue" description="4-aspartylphosphate" evidence="9">
    <location>
        <position position="655"/>
    </location>
</feature>
<evidence type="ECO:0000313" key="13">
    <source>
        <dbReference type="EMBL" id="KPC49924.1"/>
    </source>
</evidence>
<dbReference type="SMART" id="SM00388">
    <property type="entry name" value="HisKA"/>
    <property type="match status" value="1"/>
</dbReference>
<dbReference type="PANTHER" id="PTHR43065:SF49">
    <property type="entry name" value="HISTIDINE KINASE"/>
    <property type="match status" value="1"/>
</dbReference>
<dbReference type="PANTHER" id="PTHR43065">
    <property type="entry name" value="SENSOR HISTIDINE KINASE"/>
    <property type="match status" value="1"/>
</dbReference>
<keyword evidence="14" id="KW-1185">Reference proteome</keyword>
<dbReference type="InterPro" id="IPR011006">
    <property type="entry name" value="CheY-like_superfamily"/>
</dbReference>
<dbReference type="EC" id="2.7.13.3" evidence="3"/>
<dbReference type="Pfam" id="PF00072">
    <property type="entry name" value="Response_reg"/>
    <property type="match status" value="1"/>
</dbReference>
<dbReference type="STRING" id="857265.WG78_18750"/>
<comment type="subcellular location">
    <subcellularLocation>
        <location evidence="2">Cell membrane</location>
        <topology evidence="2">Multi-pass membrane protein</topology>
    </subcellularLocation>
</comment>
<dbReference type="GO" id="GO:0000155">
    <property type="term" value="F:phosphorelay sensor kinase activity"/>
    <property type="evidence" value="ECO:0007669"/>
    <property type="project" value="InterPro"/>
</dbReference>
<dbReference type="SUPFAM" id="SSF55874">
    <property type="entry name" value="ATPase domain of HSP90 chaperone/DNA topoisomerase II/histidine kinase"/>
    <property type="match status" value="1"/>
</dbReference>
<dbReference type="AlphaFoldDB" id="A0A0N0XGC6"/>
<dbReference type="Pfam" id="PF00512">
    <property type="entry name" value="HisKA"/>
    <property type="match status" value="1"/>
</dbReference>
<dbReference type="PATRIC" id="fig|857265.3.peg.3835"/>
<evidence type="ECO:0000256" key="9">
    <source>
        <dbReference type="PROSITE-ProRule" id="PRU00169"/>
    </source>
</evidence>
<keyword evidence="8 10" id="KW-0472">Membrane</keyword>
<dbReference type="InterPro" id="IPR003661">
    <property type="entry name" value="HisK_dim/P_dom"/>
</dbReference>
<proteinExistence type="predicted"/>
<dbReference type="PROSITE" id="PS50110">
    <property type="entry name" value="RESPONSE_REGULATORY"/>
    <property type="match status" value="1"/>
</dbReference>
<organism evidence="13 14">
    <name type="scientific">Amantichitinum ursilacus</name>
    <dbReference type="NCBI Taxonomy" id="857265"/>
    <lineage>
        <taxon>Bacteria</taxon>
        <taxon>Pseudomonadati</taxon>
        <taxon>Pseudomonadota</taxon>
        <taxon>Betaproteobacteria</taxon>
        <taxon>Neisseriales</taxon>
        <taxon>Chitinibacteraceae</taxon>
        <taxon>Amantichitinum</taxon>
    </lineage>
</organism>
<dbReference type="GO" id="GO:0005886">
    <property type="term" value="C:plasma membrane"/>
    <property type="evidence" value="ECO:0007669"/>
    <property type="project" value="UniProtKB-SubCell"/>
</dbReference>
<dbReference type="RefSeq" id="WP_083459375.1">
    <property type="nucleotide sequence ID" value="NZ_LAQT01000033.1"/>
</dbReference>
<dbReference type="InterPro" id="IPR036097">
    <property type="entry name" value="HisK_dim/P_sf"/>
</dbReference>
<dbReference type="Gene3D" id="1.10.287.130">
    <property type="match status" value="1"/>
</dbReference>
<dbReference type="InterPro" id="IPR001789">
    <property type="entry name" value="Sig_transdc_resp-reg_receiver"/>
</dbReference>
<dbReference type="PRINTS" id="PR00344">
    <property type="entry name" value="BCTRLSENSOR"/>
</dbReference>
<evidence type="ECO:0000256" key="10">
    <source>
        <dbReference type="SAM" id="Phobius"/>
    </source>
</evidence>
<feature type="transmembrane region" description="Helical" evidence="10">
    <location>
        <begin position="28"/>
        <end position="48"/>
    </location>
</feature>
<dbReference type="PROSITE" id="PS50109">
    <property type="entry name" value="HIS_KIN"/>
    <property type="match status" value="1"/>
</dbReference>
<dbReference type="InterPro" id="IPR005467">
    <property type="entry name" value="His_kinase_dom"/>
</dbReference>
<evidence type="ECO:0000256" key="5">
    <source>
        <dbReference type="ARBA" id="ARBA00022553"/>
    </source>
</evidence>
<dbReference type="CDD" id="cd12915">
    <property type="entry name" value="PDC2_DGC_like"/>
    <property type="match status" value="1"/>
</dbReference>
<evidence type="ECO:0000256" key="6">
    <source>
        <dbReference type="ARBA" id="ARBA00022692"/>
    </source>
</evidence>
<feature type="domain" description="Response regulatory" evidence="12">
    <location>
        <begin position="605"/>
        <end position="718"/>
    </location>
</feature>
<dbReference type="Pfam" id="PF02743">
    <property type="entry name" value="dCache_1"/>
    <property type="match status" value="1"/>
</dbReference>
<keyword evidence="5 9" id="KW-0597">Phosphoprotein</keyword>
<dbReference type="SMART" id="SM00387">
    <property type="entry name" value="HATPase_c"/>
    <property type="match status" value="1"/>
</dbReference>
<evidence type="ECO:0000259" key="11">
    <source>
        <dbReference type="PROSITE" id="PS50109"/>
    </source>
</evidence>
<reference evidence="13 14" key="1">
    <citation type="submission" date="2015-07" db="EMBL/GenBank/DDBJ databases">
        <title>Draft genome sequence of the Amantichitinum ursilacus IGB-41, a new chitin-degrading bacterium.</title>
        <authorList>
            <person name="Kirstahler P."/>
            <person name="Guenther M."/>
            <person name="Grumaz C."/>
            <person name="Rupp S."/>
            <person name="Zibek S."/>
            <person name="Sohn K."/>
        </authorList>
    </citation>
    <scope>NUCLEOTIDE SEQUENCE [LARGE SCALE GENOMIC DNA]</scope>
    <source>
        <strain evidence="13 14">IGB-41</strain>
    </source>
</reference>
<dbReference type="SUPFAM" id="SSF52172">
    <property type="entry name" value="CheY-like"/>
    <property type="match status" value="1"/>
</dbReference>
<evidence type="ECO:0000256" key="8">
    <source>
        <dbReference type="ARBA" id="ARBA00023136"/>
    </source>
</evidence>
<evidence type="ECO:0000256" key="1">
    <source>
        <dbReference type="ARBA" id="ARBA00000085"/>
    </source>
</evidence>
<dbReference type="Gene3D" id="3.30.450.20">
    <property type="entry name" value="PAS domain"/>
    <property type="match status" value="2"/>
</dbReference>
<dbReference type="OrthoDB" id="224978at2"/>
<keyword evidence="7 10" id="KW-1133">Transmembrane helix</keyword>
<keyword evidence="4" id="KW-1003">Cell membrane</keyword>
<dbReference type="CDD" id="cd12914">
    <property type="entry name" value="PDC1_DGC_like"/>
    <property type="match status" value="1"/>
</dbReference>
<feature type="domain" description="Histidine kinase" evidence="11">
    <location>
        <begin position="368"/>
        <end position="584"/>
    </location>
</feature>
<evidence type="ECO:0000259" key="12">
    <source>
        <dbReference type="PROSITE" id="PS50110"/>
    </source>
</evidence>
<feature type="transmembrane region" description="Helical" evidence="10">
    <location>
        <begin position="304"/>
        <end position="326"/>
    </location>
</feature>
<dbReference type="Gene3D" id="3.30.565.10">
    <property type="entry name" value="Histidine kinase-like ATPase, C-terminal domain"/>
    <property type="match status" value="1"/>
</dbReference>
<evidence type="ECO:0000313" key="14">
    <source>
        <dbReference type="Proteomes" id="UP000037939"/>
    </source>
</evidence>
<dbReference type="SUPFAM" id="SSF47384">
    <property type="entry name" value="Homodimeric domain of signal transducing histidine kinase"/>
    <property type="match status" value="1"/>
</dbReference>
<name>A0A0N0XGC6_9NEIS</name>
<accession>A0A0N0XGC6</accession>
<evidence type="ECO:0000256" key="2">
    <source>
        <dbReference type="ARBA" id="ARBA00004651"/>
    </source>
</evidence>
<protein>
    <recommendedName>
        <fullName evidence="3">histidine kinase</fullName>
        <ecNumber evidence="3">2.7.13.3</ecNumber>
    </recommendedName>
</protein>
<evidence type="ECO:0000256" key="7">
    <source>
        <dbReference type="ARBA" id="ARBA00022989"/>
    </source>
</evidence>
<dbReference type="Gene3D" id="3.40.50.2300">
    <property type="match status" value="1"/>
</dbReference>
<keyword evidence="6 10" id="KW-0812">Transmembrane</keyword>
<evidence type="ECO:0000256" key="3">
    <source>
        <dbReference type="ARBA" id="ARBA00012438"/>
    </source>
</evidence>